<dbReference type="Proteomes" id="UP000194221">
    <property type="component" value="Unassembled WGS sequence"/>
</dbReference>
<name>A0A1Y2PEV6_9FLAO</name>
<dbReference type="InParanoid" id="A0A1Y2PEV6"/>
<comment type="caution">
    <text evidence="1">The sequence shown here is derived from an EMBL/GenBank/DDBJ whole genome shotgun (WGS) entry which is preliminary data.</text>
</comment>
<keyword evidence="2" id="KW-1185">Reference proteome</keyword>
<protein>
    <recommendedName>
        <fullName evidence="3">Lipoprotein</fullName>
    </recommendedName>
</protein>
<reference evidence="1 2" key="1">
    <citation type="submission" date="2015-03" db="EMBL/GenBank/DDBJ databases">
        <title>Genome sequence of Tenacibaculum sp. S2-2, isolated from intestinal microbiota of sea cucumber, Apostichopus japonicas.</title>
        <authorList>
            <person name="Shao Z."/>
            <person name="Wang L."/>
            <person name="Li X."/>
        </authorList>
    </citation>
    <scope>NUCLEOTIDE SEQUENCE [LARGE SCALE GENOMIC DNA]</scope>
    <source>
        <strain evidence="1 2">S2-2</strain>
    </source>
</reference>
<accession>A0A1Y2PEV6</accession>
<evidence type="ECO:0000313" key="1">
    <source>
        <dbReference type="EMBL" id="OSY88541.1"/>
    </source>
</evidence>
<sequence length="144" mass="16899">MRQLILILLISIFTSCKTQKEELKPTWLIGKWKRVNEKPNKETFEFWNKDYTGKGFTLRDNDTVFKEVLSIVSINDSLTLKVEGVNKTATLFKITQQTDTSFIAENPTHDFPTKIKYWKQNKQLKAKVSNNKFAIDFTFKKLED</sequence>
<evidence type="ECO:0008006" key="3">
    <source>
        <dbReference type="Google" id="ProtNLM"/>
    </source>
</evidence>
<dbReference type="RefSeq" id="WP_086030272.1">
    <property type="nucleotide sequence ID" value="NZ_LAPZ01000003.1"/>
</dbReference>
<organism evidence="1 2">
    <name type="scientific">Tenacibaculum holothuriorum</name>
    <dbReference type="NCBI Taxonomy" id="1635173"/>
    <lineage>
        <taxon>Bacteria</taxon>
        <taxon>Pseudomonadati</taxon>
        <taxon>Bacteroidota</taxon>
        <taxon>Flavobacteriia</taxon>
        <taxon>Flavobacteriales</taxon>
        <taxon>Flavobacteriaceae</taxon>
        <taxon>Tenacibaculum</taxon>
    </lineage>
</organism>
<dbReference type="EMBL" id="LAPZ01000003">
    <property type="protein sequence ID" value="OSY88541.1"/>
    <property type="molecule type" value="Genomic_DNA"/>
</dbReference>
<dbReference type="STRING" id="1635173.WH52_07275"/>
<gene>
    <name evidence="1" type="ORF">WH52_07275</name>
</gene>
<dbReference type="AlphaFoldDB" id="A0A1Y2PEV6"/>
<proteinExistence type="predicted"/>
<dbReference type="OrthoDB" id="5382295at2"/>
<evidence type="ECO:0000313" key="2">
    <source>
        <dbReference type="Proteomes" id="UP000194221"/>
    </source>
</evidence>
<dbReference type="PROSITE" id="PS51257">
    <property type="entry name" value="PROKAR_LIPOPROTEIN"/>
    <property type="match status" value="1"/>
</dbReference>